<evidence type="ECO:0000313" key="2">
    <source>
        <dbReference type="Proteomes" id="UP001186974"/>
    </source>
</evidence>
<accession>A0ACC3D9G2</accession>
<reference evidence="1" key="1">
    <citation type="submission" date="2024-09" db="EMBL/GenBank/DDBJ databases">
        <title>Black Yeasts Isolated from many extreme environments.</title>
        <authorList>
            <person name="Coleine C."/>
            <person name="Stajich J.E."/>
            <person name="Selbmann L."/>
        </authorList>
    </citation>
    <scope>NUCLEOTIDE SEQUENCE</scope>
    <source>
        <strain evidence="1">CCFEE 5737</strain>
    </source>
</reference>
<dbReference type="Proteomes" id="UP001186974">
    <property type="component" value="Unassembled WGS sequence"/>
</dbReference>
<comment type="caution">
    <text evidence="1">The sequence shown here is derived from an EMBL/GenBank/DDBJ whole genome shotgun (WGS) entry which is preliminary data.</text>
</comment>
<sequence length="887" mass="100561">MAHSATITSLTGELVSSATGLTSSNRAFRQARDGAVRSFRSQHYGRVNHFEVRDSLEGLIEKFEILEREDLADALKRRLEELGKTGGKWTPEVLSLFLLLSDRPVEKTPENVLDLLRPKEPDAGLTWADIIRDDPLNEKGIWDDIDYAIPDSDDDVSLQGVTEEQGSTRPTSPEDPQNPEAYKVPLRSDVLHRIEEAQFWKPALEASSNNDNPAGTSPISDLQAIREIIFMLDGLPTSLFRLGEQDGRITYNDRYVSRTLNPSTMSSIMESVASLGSQLQAVRIWIKRRQSVPLLQTFHAALMARLRRFVRKLALMEQSFLAPTESVVVSLVNVYETVEGLARPLLCLSPLLLPAYNSPFEYLEKLFESVCIAQATGLDYDFSILANVFFECIQNYLKPLRAWMDNGTLISDDEVFFVTVADQSCERSSIWHDRYMLRRKQNGSLFAPNFLHAASLRILNTGKSVVFLKELGQEGSLNVKVTAVEPRLDYDRVCSAFDHTMMPPFTELFDTAFDDWIASKYSNAVSSLKTQMLQQRGLWTNLDALEHLYFSREGTIFQAFTGNVFEKLDAGTRSWTDRFVMTELAQETFVSTKSVDVARLSVRTVAAVKVPERSIKALNRIVIDYYLPWPIANIIRKETVATCQRIFTVISQVYRAKYILQMLKLRDAKATSKLSSVEQLEHFLRHRLMWFTDTLHSYLLATVIEPETASMRERLEAAEDIDAMATIHAQYIARLEAQCLLSKNLRPIHQPVISILDLCVTFSDAHVRNISHGAQSSTKVNETPKAARRRSWAAFRREARRPTAENLSENEDRETDDDESVEYEADAESPTPIGSSYEDRLKNMKEQYERLLHFVAAGLRGVGRAGGEYCWEMLAEKLEWGMGRGVT</sequence>
<proteinExistence type="predicted"/>
<keyword evidence="2" id="KW-1185">Reference proteome</keyword>
<protein>
    <submittedName>
        <fullName evidence="1">Uncharacterized protein</fullName>
    </submittedName>
</protein>
<gene>
    <name evidence="1" type="ORF">LTS18_011599</name>
</gene>
<dbReference type="EMBL" id="JAWDJW010006671">
    <property type="protein sequence ID" value="KAK3063932.1"/>
    <property type="molecule type" value="Genomic_DNA"/>
</dbReference>
<name>A0ACC3D9G2_9PEZI</name>
<organism evidence="1 2">
    <name type="scientific">Coniosporium uncinatum</name>
    <dbReference type="NCBI Taxonomy" id="93489"/>
    <lineage>
        <taxon>Eukaryota</taxon>
        <taxon>Fungi</taxon>
        <taxon>Dikarya</taxon>
        <taxon>Ascomycota</taxon>
        <taxon>Pezizomycotina</taxon>
        <taxon>Dothideomycetes</taxon>
        <taxon>Dothideomycetes incertae sedis</taxon>
        <taxon>Coniosporium</taxon>
    </lineage>
</organism>
<evidence type="ECO:0000313" key="1">
    <source>
        <dbReference type="EMBL" id="KAK3063932.1"/>
    </source>
</evidence>